<organism evidence="2 3">
    <name type="scientific">Apiospora saccharicola</name>
    <dbReference type="NCBI Taxonomy" id="335842"/>
    <lineage>
        <taxon>Eukaryota</taxon>
        <taxon>Fungi</taxon>
        <taxon>Dikarya</taxon>
        <taxon>Ascomycota</taxon>
        <taxon>Pezizomycotina</taxon>
        <taxon>Sordariomycetes</taxon>
        <taxon>Xylariomycetidae</taxon>
        <taxon>Amphisphaeriales</taxon>
        <taxon>Apiosporaceae</taxon>
        <taxon>Apiospora</taxon>
    </lineage>
</organism>
<protein>
    <recommendedName>
        <fullName evidence="4">Protein NO VEIN C-terminal domain-containing protein</fullName>
    </recommendedName>
</protein>
<keyword evidence="3" id="KW-1185">Reference proteome</keyword>
<sequence>MTDRSSVLADARARVAKVREDLGFPKQDIWDSLNAVQREEWTRLLRIKDGMIAASVKTLAQNLYTSKARFVFELLQNAEDNHYKKARKRGETPWVSFHVYPHMIVQECNEDGFTEANLKAICAVGQSSKHGHQGYVGEKGIGFKSVFMAAYRVHIQSRGLSFSFQHRVSDTGLGMVTPEWQDPQDDLEEQISRITLLLHDEGDAEELARQRARIRAQFAEIHDTILLFLKKLDQIAVVFHDDDEDEGKVTKRITFTINRKEAGRRVLTKLTSEGDSTAEETKYYHITQQVVNGLAGNENRVYTETEHASSEITLAFPLTMDNIPVLHDEWVFAFLPVQKTRFKFLIQADFVTQANRQGIVVDSPRNEGLRHGIIDAFITAIKQMCKHPSLRFQWMRYLPKPDDTIDSYWSYVIYQITERIQDTRVMVPRSLQSSTDTFKLIEECAILGPRGLDNLGDPLLRDIDPGVYLSDAYQGADLLLLRSFGLRNISMPAIIARVKWDLAQTDSRIKSIKDQDWHSRMAKLLRAPFIRNLPNREKLQGEIRALALLPLRTGRWRSNLGYQKAVYYPKVAGTDLDIPGELDLDVVCPSSTTNKDRKELFDDIGVTCASVTNVRNVLKKFYQGSFFMKVSQSACHLHFLYHTHHEAMTPLEYTSIHIMSHKAKFFIPAAHNNIYVRDESPYGPDQLFQPTPAGDLFGDGSPGFEVIYVHGYYLRHAPSPLNGDMESFKDWLHRHFNVRRYVPIADAEGKTLSEACRYIATHRSERFMGFLKENWADESHRFDLDGDTLQELRNTLVLCERGGQTDLFALEDTYLPLDTLRGLCDRFLLRDEMFPFLRLQTPLSDGTLPLEWKDLDKIFHLGMKELDLVDFALEILRTIELNNEDAASLDIPKRVVDLYIFLQGKVLESGNQEKTRDKIRQVIHRPPLTWSYFDDIIEYIYIPQNGSRDARWANADQCVWQAPTGASTITLNSLSHLYSQNFRSEAGQLSAFFLDTLGIRRKCTWEDIVDEIKAIQSDGISDLDAVHRLYKFLDSLALDPVSRGSLRTAFIKEELVYGGEQGEWYTTTKCLWSSPTRIRSMLVVQPLYEDLGEFFVNLLGVETQTAKMVYEKLTAEETPRLPMEEIKDTILAFSSLLASEGSFYDPKPVLENNIFPVRLPGPGGRVLRNGKEGFAIWDRKPLGDAFSDQGKFLDFSMDLVRDLDRFIEWAGLENRYLSQAVKDFSAVDYSSTRVVTSPRLLVQSKAHALIRIAVTYNSPRVGNAHDQEALYRYLRESETLETSKITSELHLHQDGRVLKVEKETALLHIREDDSGLKIYIPEDEVDQETCFRSKLPQRLCEWLMTDPDTQIPSPVSAQAVMAVQGVLGARHRSLRAILDEQGILDIDLADEDEDGDGGDGVTDEASSQNLRGWTYDDHDGESSPSPTLTGGDDATGAAATPSSRDGRETDAQSASNGRLSGSRAPASPAPIPILVQPSLADYTRLLTLTVAQAREAMFPSPAGSLNIPVRLQPDFPTGGHYGLQAFGKPERDRMIGAAGELFVFELLSRLRMPSLTGFNIDNWKSTIRHYAASHSEYRDVRRFTGPETSDITYDDADGALTNLLVVKGYMSANIRSRERTGYSIEVKTTTDACEAPFYMSNSQYLMMQRQSIHNASQQSPDRIYLIFRVYNIGRSSIGLRILMDPEHLKQAGTLEFTASTWSVVIRD</sequence>
<evidence type="ECO:0000313" key="3">
    <source>
        <dbReference type="Proteomes" id="UP001446871"/>
    </source>
</evidence>
<dbReference type="EMBL" id="JAQQWM010000001">
    <property type="protein sequence ID" value="KAK8084071.1"/>
    <property type="molecule type" value="Genomic_DNA"/>
</dbReference>
<reference evidence="2 3" key="1">
    <citation type="submission" date="2023-01" db="EMBL/GenBank/DDBJ databases">
        <title>Analysis of 21 Apiospora genomes using comparative genomics revels a genus with tremendous synthesis potential of carbohydrate active enzymes and secondary metabolites.</title>
        <authorList>
            <person name="Sorensen T."/>
        </authorList>
    </citation>
    <scope>NUCLEOTIDE SEQUENCE [LARGE SCALE GENOMIC DNA]</scope>
    <source>
        <strain evidence="2 3">CBS 83171</strain>
    </source>
</reference>
<name>A0ABR1WKK4_9PEZI</name>
<dbReference type="Gene3D" id="3.30.565.10">
    <property type="entry name" value="Histidine kinase-like ATPase, C-terminal domain"/>
    <property type="match status" value="1"/>
</dbReference>
<dbReference type="PANTHER" id="PTHR32387">
    <property type="entry name" value="WU:FJ29H11"/>
    <property type="match status" value="1"/>
</dbReference>
<gene>
    <name evidence="2" type="ORF">PG996_002852</name>
</gene>
<dbReference type="SUPFAM" id="SSF55874">
    <property type="entry name" value="ATPase domain of HSP90 chaperone/DNA topoisomerase II/histidine kinase"/>
    <property type="match status" value="1"/>
</dbReference>
<dbReference type="InterPro" id="IPR036890">
    <property type="entry name" value="HATPase_C_sf"/>
</dbReference>
<feature type="region of interest" description="Disordered" evidence="1">
    <location>
        <begin position="1389"/>
        <end position="1470"/>
    </location>
</feature>
<evidence type="ECO:0008006" key="4">
    <source>
        <dbReference type="Google" id="ProtNLM"/>
    </source>
</evidence>
<feature type="compositionally biased region" description="Low complexity" evidence="1">
    <location>
        <begin position="1429"/>
        <end position="1440"/>
    </location>
</feature>
<evidence type="ECO:0000256" key="1">
    <source>
        <dbReference type="SAM" id="MobiDB-lite"/>
    </source>
</evidence>
<accession>A0ABR1WKK4</accession>
<dbReference type="InterPro" id="IPR052957">
    <property type="entry name" value="Auxin_embryo_med"/>
</dbReference>
<evidence type="ECO:0000313" key="2">
    <source>
        <dbReference type="EMBL" id="KAK8084071.1"/>
    </source>
</evidence>
<proteinExistence type="predicted"/>
<dbReference type="NCBIfam" id="NF047352">
    <property type="entry name" value="P_loop_sacsin"/>
    <property type="match status" value="1"/>
</dbReference>
<dbReference type="PANTHER" id="PTHR32387:SF0">
    <property type="entry name" value="PROTEIN NO VEIN"/>
    <property type="match status" value="1"/>
</dbReference>
<dbReference type="Proteomes" id="UP001446871">
    <property type="component" value="Unassembled WGS sequence"/>
</dbReference>
<comment type="caution">
    <text evidence="2">The sequence shown here is derived from an EMBL/GenBank/DDBJ whole genome shotgun (WGS) entry which is preliminary data.</text>
</comment>